<reference evidence="2" key="1">
    <citation type="submission" date="2022-10" db="EMBL/GenBank/DDBJ databases">
        <title>Tapping the CABI collections for fungal endophytes: first genome assemblies for Collariella, Neodidymelliopsis, Ascochyta clinopodiicola, Didymella pomorum, Didymosphaeria variabile, Neocosmospora piperis and Neocucurbitaria cava.</title>
        <authorList>
            <person name="Hill R."/>
        </authorList>
    </citation>
    <scope>NUCLEOTIDE SEQUENCE</scope>
    <source>
        <strain evidence="2">IMI 355082</strain>
    </source>
</reference>
<dbReference type="EMBL" id="JAPEVB010000002">
    <property type="protein sequence ID" value="KAJ4393676.1"/>
    <property type="molecule type" value="Genomic_DNA"/>
</dbReference>
<feature type="transmembrane region" description="Helical" evidence="1">
    <location>
        <begin position="36"/>
        <end position="56"/>
    </location>
</feature>
<sequence>MSDDNAGIASVPGVTDQIIAAGTEAMINTYVQAFRCVWLSAIPFLAVAATAAIFLIDPSEDFNSIIDAPLQLVMALNCTLPGPATTPSNAGVAGIGVILGFIVPAVVSIVFSFSLIIQESFLHADKPALGLIRRKLLFGVSDQQILYGTGIQIVGLAQINSLVPYHFFIILLMFFNLALGCVFGVCMLQVVQKGLEDSTLPTACAWSVQDTSAESNNALSFVGTILVIAGNCLVFAAATWLLHDRRQKGFKWIQLMGVVIMTAIAVAATVRVIQVSQAFGVAKTPLSDDGEKQWSFATLVTLLMLALPLMTVLEIYRGEIHVNRNYEKQG</sequence>
<keyword evidence="1" id="KW-1133">Transmembrane helix</keyword>
<comment type="caution">
    <text evidence="2">The sequence shown here is derived from an EMBL/GenBank/DDBJ whole genome shotgun (WGS) entry which is preliminary data.</text>
</comment>
<evidence type="ECO:0000256" key="1">
    <source>
        <dbReference type="SAM" id="Phobius"/>
    </source>
</evidence>
<protein>
    <submittedName>
        <fullName evidence="2">Uncharacterized protein</fullName>
    </submittedName>
</protein>
<keyword evidence="1" id="KW-0812">Transmembrane</keyword>
<dbReference type="OrthoDB" id="5414615at2759"/>
<evidence type="ECO:0000313" key="3">
    <source>
        <dbReference type="Proteomes" id="UP001140453"/>
    </source>
</evidence>
<proteinExistence type="predicted"/>
<feature type="transmembrane region" description="Helical" evidence="1">
    <location>
        <begin position="255"/>
        <end position="274"/>
    </location>
</feature>
<dbReference type="Proteomes" id="UP001140453">
    <property type="component" value="Unassembled WGS sequence"/>
</dbReference>
<name>A0A9W8YXL3_9PEZI</name>
<keyword evidence="1" id="KW-0472">Membrane</keyword>
<feature type="transmembrane region" description="Helical" evidence="1">
    <location>
        <begin position="294"/>
        <end position="316"/>
    </location>
</feature>
<dbReference type="AlphaFoldDB" id="A0A9W8YXL3"/>
<evidence type="ECO:0000313" key="2">
    <source>
        <dbReference type="EMBL" id="KAJ4393676.1"/>
    </source>
</evidence>
<feature type="transmembrane region" description="Helical" evidence="1">
    <location>
        <begin position="90"/>
        <end position="117"/>
    </location>
</feature>
<feature type="transmembrane region" description="Helical" evidence="1">
    <location>
        <begin position="167"/>
        <end position="191"/>
    </location>
</feature>
<dbReference type="InterPro" id="IPR053018">
    <property type="entry name" value="Elsinochrome_Biosynth-Asso"/>
</dbReference>
<dbReference type="PANTHER" id="PTHR37577">
    <property type="entry name" value="INTEGRAL MEMBRANE PROTEIN"/>
    <property type="match status" value="1"/>
</dbReference>
<accession>A0A9W8YXL3</accession>
<dbReference type="PANTHER" id="PTHR37577:SF1">
    <property type="entry name" value="INTEGRAL MEMBRANE PROTEIN"/>
    <property type="match status" value="1"/>
</dbReference>
<keyword evidence="3" id="KW-1185">Reference proteome</keyword>
<gene>
    <name evidence="2" type="ORF">N0V93_002891</name>
</gene>
<feature type="transmembrane region" description="Helical" evidence="1">
    <location>
        <begin position="218"/>
        <end position="243"/>
    </location>
</feature>
<organism evidence="2 3">
    <name type="scientific">Gnomoniopsis smithogilvyi</name>
    <dbReference type="NCBI Taxonomy" id="1191159"/>
    <lineage>
        <taxon>Eukaryota</taxon>
        <taxon>Fungi</taxon>
        <taxon>Dikarya</taxon>
        <taxon>Ascomycota</taxon>
        <taxon>Pezizomycotina</taxon>
        <taxon>Sordariomycetes</taxon>
        <taxon>Sordariomycetidae</taxon>
        <taxon>Diaporthales</taxon>
        <taxon>Gnomoniaceae</taxon>
        <taxon>Gnomoniopsis</taxon>
    </lineage>
</organism>